<sequence length="481" mass="52078">MEEEAALIPAPDSGIKAGRREAFIGELKEVNRIALPMIVVTVSQYLLRTSPMLMLGHLGELPLSSASIATSLCNVTGFSLLYGMSSALETLCGQAYGAGQYRKLGTFTYGAILCLFLVCIPVATLWLFTEKLLLLTGQDPPIAAGAGKYAIWLIPTLFPYAILQSLVRYLQAQSLIIPMLYTAVASLCVQLPLCYAFIFKLNLGNAGAALSIGLSYWLNVILILFYVKNSSTCKRSHATFSRDVYLTMGDFFRFAIPSAVMVCLEWWSFELIVLLSGILPNPKLEASVLSICLTTTSVHYHIPYSFGAAASVRISNALGGGKPEAARVSLIAVLVLSATEVVLSSLTLFFCRSVWGHVFTYEQEVIGYVKKMVPLLCLSILLDGTQAVLSGVARGTGWQSIGAYVNLGSYYLVGVPAALLLGFVLHLKGQGLWGGLVAGALVQCTAFSLITAFTDWGKQAIAARQRLFDKKMMPPQIEFLE</sequence>
<protein>
    <recommendedName>
        <fullName evidence="6">Protein DETOXIFICATION</fullName>
    </recommendedName>
    <alternativeName>
        <fullName evidence="6">Multidrug and toxic compound extrusion protein</fullName>
    </alternativeName>
</protein>
<evidence type="ECO:0000256" key="6">
    <source>
        <dbReference type="RuleBase" id="RU004914"/>
    </source>
</evidence>
<dbReference type="GO" id="GO:0016020">
    <property type="term" value="C:membrane"/>
    <property type="evidence" value="ECO:0007669"/>
    <property type="project" value="UniProtKB-SubCell"/>
</dbReference>
<dbReference type="GO" id="GO:0042910">
    <property type="term" value="F:xenobiotic transmembrane transporter activity"/>
    <property type="evidence" value="ECO:0007669"/>
    <property type="project" value="InterPro"/>
</dbReference>
<dbReference type="PANTHER" id="PTHR11206">
    <property type="entry name" value="MULTIDRUG RESISTANCE PROTEIN"/>
    <property type="match status" value="1"/>
</dbReference>
<dbReference type="Pfam" id="PF01554">
    <property type="entry name" value="MatE"/>
    <property type="match status" value="2"/>
</dbReference>
<dbReference type="AlphaFoldDB" id="A0A9P0ZMI4"/>
<evidence type="ECO:0000256" key="4">
    <source>
        <dbReference type="ARBA" id="ARBA00022989"/>
    </source>
</evidence>
<comment type="similarity">
    <text evidence="2 6">Belongs to the multi antimicrobial extrusion (MATE) (TC 2.A.66.1) family.</text>
</comment>
<evidence type="ECO:0000256" key="2">
    <source>
        <dbReference type="ARBA" id="ARBA00010199"/>
    </source>
</evidence>
<feature type="transmembrane region" description="Helical" evidence="6">
    <location>
        <begin position="106"/>
        <end position="129"/>
    </location>
</feature>
<comment type="caution">
    <text evidence="7">The sequence shown here is derived from an EMBL/GenBank/DDBJ whole genome shotgun (WGS) entry which is preliminary data.</text>
</comment>
<evidence type="ECO:0000313" key="8">
    <source>
        <dbReference type="Proteomes" id="UP001152484"/>
    </source>
</evidence>
<feature type="transmembrane region" description="Helical" evidence="6">
    <location>
        <begin position="67"/>
        <end position="85"/>
    </location>
</feature>
<comment type="subcellular location">
    <subcellularLocation>
        <location evidence="1">Membrane</location>
        <topology evidence="1">Multi-pass membrane protein</topology>
    </subcellularLocation>
</comment>
<reference evidence="7" key="1">
    <citation type="submission" date="2022-07" db="EMBL/GenBank/DDBJ databases">
        <authorList>
            <person name="Macas J."/>
            <person name="Novak P."/>
            <person name="Neumann P."/>
        </authorList>
    </citation>
    <scope>NUCLEOTIDE SEQUENCE</scope>
</reference>
<dbReference type="CDD" id="cd13132">
    <property type="entry name" value="MATE_eukaryotic"/>
    <property type="match status" value="1"/>
</dbReference>
<feature type="transmembrane region" description="Helical" evidence="6">
    <location>
        <begin position="328"/>
        <end position="351"/>
    </location>
</feature>
<proteinExistence type="inferred from homology"/>
<dbReference type="OrthoDB" id="2126698at2759"/>
<evidence type="ECO:0000256" key="1">
    <source>
        <dbReference type="ARBA" id="ARBA00004141"/>
    </source>
</evidence>
<keyword evidence="4 6" id="KW-1133">Transmembrane helix</keyword>
<keyword evidence="5 6" id="KW-0472">Membrane</keyword>
<feature type="transmembrane region" description="Helical" evidence="6">
    <location>
        <begin position="149"/>
        <end position="167"/>
    </location>
</feature>
<name>A0A9P0ZMI4_CUSEU</name>
<feature type="transmembrane region" description="Helical" evidence="6">
    <location>
        <begin position="372"/>
        <end position="389"/>
    </location>
</feature>
<feature type="transmembrane region" description="Helical" evidence="6">
    <location>
        <begin position="432"/>
        <end position="453"/>
    </location>
</feature>
<accession>A0A9P0ZMI4</accession>
<dbReference type="InterPro" id="IPR045069">
    <property type="entry name" value="MATE_euk"/>
</dbReference>
<dbReference type="Proteomes" id="UP001152484">
    <property type="component" value="Unassembled WGS sequence"/>
</dbReference>
<evidence type="ECO:0000313" key="7">
    <source>
        <dbReference type="EMBL" id="CAH9105549.1"/>
    </source>
</evidence>
<evidence type="ECO:0000256" key="3">
    <source>
        <dbReference type="ARBA" id="ARBA00022692"/>
    </source>
</evidence>
<dbReference type="EMBL" id="CAMAPE010000048">
    <property type="protein sequence ID" value="CAH9105549.1"/>
    <property type="molecule type" value="Genomic_DNA"/>
</dbReference>
<feature type="transmembrane region" description="Helical" evidence="6">
    <location>
        <begin position="179"/>
        <end position="199"/>
    </location>
</feature>
<feature type="transmembrane region" description="Helical" evidence="6">
    <location>
        <begin position="205"/>
        <end position="227"/>
    </location>
</feature>
<organism evidence="7 8">
    <name type="scientific">Cuscuta europaea</name>
    <name type="common">European dodder</name>
    <dbReference type="NCBI Taxonomy" id="41803"/>
    <lineage>
        <taxon>Eukaryota</taxon>
        <taxon>Viridiplantae</taxon>
        <taxon>Streptophyta</taxon>
        <taxon>Embryophyta</taxon>
        <taxon>Tracheophyta</taxon>
        <taxon>Spermatophyta</taxon>
        <taxon>Magnoliopsida</taxon>
        <taxon>eudicotyledons</taxon>
        <taxon>Gunneridae</taxon>
        <taxon>Pentapetalae</taxon>
        <taxon>asterids</taxon>
        <taxon>lamiids</taxon>
        <taxon>Solanales</taxon>
        <taxon>Convolvulaceae</taxon>
        <taxon>Cuscuteae</taxon>
        <taxon>Cuscuta</taxon>
        <taxon>Cuscuta subgen. Cuscuta</taxon>
    </lineage>
</organism>
<feature type="transmembrane region" description="Helical" evidence="6">
    <location>
        <begin position="251"/>
        <end position="279"/>
    </location>
</feature>
<dbReference type="GO" id="GO:0015297">
    <property type="term" value="F:antiporter activity"/>
    <property type="evidence" value="ECO:0007669"/>
    <property type="project" value="InterPro"/>
</dbReference>
<gene>
    <name evidence="7" type="ORF">CEURO_LOCUS16941</name>
</gene>
<dbReference type="NCBIfam" id="TIGR00797">
    <property type="entry name" value="matE"/>
    <property type="match status" value="1"/>
</dbReference>
<dbReference type="GO" id="GO:1990961">
    <property type="term" value="P:xenobiotic detoxification by transmembrane export across the plasma membrane"/>
    <property type="evidence" value="ECO:0007669"/>
    <property type="project" value="InterPro"/>
</dbReference>
<keyword evidence="8" id="KW-1185">Reference proteome</keyword>
<feature type="transmembrane region" description="Helical" evidence="6">
    <location>
        <begin position="401"/>
        <end position="425"/>
    </location>
</feature>
<keyword evidence="3 6" id="KW-0812">Transmembrane</keyword>
<evidence type="ECO:0000256" key="5">
    <source>
        <dbReference type="ARBA" id="ARBA00023136"/>
    </source>
</evidence>
<dbReference type="InterPro" id="IPR002528">
    <property type="entry name" value="MATE_fam"/>
</dbReference>